<dbReference type="EMBL" id="JABAIL010000012">
    <property type="protein sequence ID" value="NLR94516.1"/>
    <property type="molecule type" value="Genomic_DNA"/>
</dbReference>
<keyword evidence="1" id="KW-0732">Signal</keyword>
<reference evidence="2 3" key="1">
    <citation type="submission" date="2020-04" db="EMBL/GenBank/DDBJ databases">
        <title>Flammeovirga sp. SR4, a novel species isolated from seawater.</title>
        <authorList>
            <person name="Wang X."/>
        </authorList>
    </citation>
    <scope>NUCLEOTIDE SEQUENCE [LARGE SCALE GENOMIC DNA]</scope>
    <source>
        <strain evidence="2 3">SR4</strain>
    </source>
</reference>
<evidence type="ECO:0008006" key="4">
    <source>
        <dbReference type="Google" id="ProtNLM"/>
    </source>
</evidence>
<sequence>MKYSLLLKSSLAFFMLSTFVTTNYSNAQGCSDAGVCSIGPMTHNEISEDDPSKGEIRFKPSYSLGEKQTSIIGLQVEADYNINDKVYFQFLMPYVISTGELGTATGLGDITLSLSVPVYKNDKVRTTIFAGTKIPLNDGNVMDNGVALPMAYQPSLGTFDLLGGVAVNVDHFLFSVGYQQPLTQNSSTYISNDPDPDAKFKTTTGYERAADMAIRAEYAKANFEKWSWKAGLLGIVHMGEDSYIDTEDNNQRKNIENSSGLTLNITGGISRTVGKYTFGSDLGFPVMAREARPDGLTRTFALSMYVGWKF</sequence>
<keyword evidence="3" id="KW-1185">Reference proteome</keyword>
<name>A0A7X8XYT8_9BACT</name>
<evidence type="ECO:0000313" key="2">
    <source>
        <dbReference type="EMBL" id="NLR94516.1"/>
    </source>
</evidence>
<accession>A0A7X8XYT8</accession>
<feature type="chain" id="PRO_5031449279" description="MetA-pathway of phenol degradation" evidence="1">
    <location>
        <begin position="28"/>
        <end position="310"/>
    </location>
</feature>
<feature type="signal peptide" evidence="1">
    <location>
        <begin position="1"/>
        <end position="27"/>
    </location>
</feature>
<organism evidence="2 3">
    <name type="scientific">Flammeovirga agarivorans</name>
    <dbReference type="NCBI Taxonomy" id="2726742"/>
    <lineage>
        <taxon>Bacteria</taxon>
        <taxon>Pseudomonadati</taxon>
        <taxon>Bacteroidota</taxon>
        <taxon>Cytophagia</taxon>
        <taxon>Cytophagales</taxon>
        <taxon>Flammeovirgaceae</taxon>
        <taxon>Flammeovirga</taxon>
    </lineage>
</organism>
<dbReference type="Proteomes" id="UP000585050">
    <property type="component" value="Unassembled WGS sequence"/>
</dbReference>
<evidence type="ECO:0000256" key="1">
    <source>
        <dbReference type="SAM" id="SignalP"/>
    </source>
</evidence>
<dbReference type="AlphaFoldDB" id="A0A7X8XYT8"/>
<proteinExistence type="predicted"/>
<dbReference type="RefSeq" id="WP_168885221.1">
    <property type="nucleotide sequence ID" value="NZ_JABAIL010000012.1"/>
</dbReference>
<gene>
    <name evidence="2" type="ORF">HGP29_25150</name>
</gene>
<protein>
    <recommendedName>
        <fullName evidence="4">MetA-pathway of phenol degradation</fullName>
    </recommendedName>
</protein>
<comment type="caution">
    <text evidence="2">The sequence shown here is derived from an EMBL/GenBank/DDBJ whole genome shotgun (WGS) entry which is preliminary data.</text>
</comment>
<evidence type="ECO:0000313" key="3">
    <source>
        <dbReference type="Proteomes" id="UP000585050"/>
    </source>
</evidence>